<sequence>MKKLDSVIAVALAVTAAGTQLSDAADNDKAATAVSSYCDEDFYLSKLAAHLDEKLVPLQTMAQRLASEMRWHTVARAAAPDAKTRCLLHGLTAIISKTLAEARTELATITPTIKLAAKQINKQRQIARRAHAIAGLTLSLDATGGAERPGNSGQIITVDLKAASGGTKLCKLEAPADGKLSGHDAIPSALHTLRTTDEAKHQNALQHDKLHVTSSGSCTYSGEKTTFEAAAVNCQLKTGAPRYRFRQQRGPTVTSAPTYGCTRTTTQQTTV</sequence>
<dbReference type="Proteomes" id="UP000195570">
    <property type="component" value="Unassembled WGS sequence"/>
</dbReference>
<evidence type="ECO:0000313" key="4">
    <source>
        <dbReference type="Proteomes" id="UP000195570"/>
    </source>
</evidence>
<proteinExistence type="predicted"/>
<dbReference type="VEuPathDB" id="TriTrypDB:TEOVI_000049800"/>
<gene>
    <name evidence="3" type="ORF">TEOVI_000049800</name>
</gene>
<protein>
    <recommendedName>
        <fullName evidence="5">Trypanosome variant surface glycoprotein (A-type)</fullName>
    </recommendedName>
</protein>
<name>A0A1G4I8W1_TRYEQ</name>
<dbReference type="RefSeq" id="XP_067079411.1">
    <property type="nucleotide sequence ID" value="XM_067223310.1"/>
</dbReference>
<keyword evidence="2" id="KW-0732">Signal</keyword>
<evidence type="ECO:0000256" key="1">
    <source>
        <dbReference type="SAM" id="MobiDB-lite"/>
    </source>
</evidence>
<dbReference type="AlphaFoldDB" id="A0A1G4I8W1"/>
<accession>A0A1G4I8W1</accession>
<feature type="chain" id="PRO_5009235296" description="Trypanosome variant surface glycoprotein (A-type)" evidence="2">
    <location>
        <begin position="25"/>
        <end position="271"/>
    </location>
</feature>
<feature type="region of interest" description="Disordered" evidence="1">
    <location>
        <begin position="249"/>
        <end position="271"/>
    </location>
</feature>
<feature type="signal peptide" evidence="2">
    <location>
        <begin position="1"/>
        <end position="24"/>
    </location>
</feature>
<keyword evidence="4" id="KW-1185">Reference proteome</keyword>
<feature type="compositionally biased region" description="Low complexity" evidence="1">
    <location>
        <begin position="262"/>
        <end position="271"/>
    </location>
</feature>
<evidence type="ECO:0008006" key="5">
    <source>
        <dbReference type="Google" id="ProtNLM"/>
    </source>
</evidence>
<comment type="caution">
    <text evidence="3">The sequence shown here is derived from an EMBL/GenBank/DDBJ whole genome shotgun (WGS) entry which is preliminary data.</text>
</comment>
<dbReference type="GeneID" id="92374438"/>
<organism evidence="3 4">
    <name type="scientific">Trypanosoma equiperdum</name>
    <dbReference type="NCBI Taxonomy" id="5694"/>
    <lineage>
        <taxon>Eukaryota</taxon>
        <taxon>Discoba</taxon>
        <taxon>Euglenozoa</taxon>
        <taxon>Kinetoplastea</taxon>
        <taxon>Metakinetoplastina</taxon>
        <taxon>Trypanosomatida</taxon>
        <taxon>Trypanosomatidae</taxon>
        <taxon>Trypanosoma</taxon>
    </lineage>
</organism>
<reference evidence="3" key="1">
    <citation type="submission" date="2016-09" db="EMBL/GenBank/DDBJ databases">
        <authorList>
            <person name="Hebert L."/>
            <person name="Moumen B."/>
        </authorList>
    </citation>
    <scope>NUCLEOTIDE SEQUENCE [LARGE SCALE GENOMIC DNA]</scope>
    <source>
        <strain evidence="3">OVI</strain>
    </source>
</reference>
<evidence type="ECO:0000313" key="3">
    <source>
        <dbReference type="EMBL" id="SCU68209.1"/>
    </source>
</evidence>
<dbReference type="EMBL" id="CZPT02000921">
    <property type="protein sequence ID" value="SCU68209.1"/>
    <property type="molecule type" value="Genomic_DNA"/>
</dbReference>
<evidence type="ECO:0000256" key="2">
    <source>
        <dbReference type="SAM" id="SignalP"/>
    </source>
</evidence>